<comment type="caution">
    <text evidence="2">The sequence shown here is derived from an EMBL/GenBank/DDBJ whole genome shotgun (WGS) entry which is preliminary data.</text>
</comment>
<sequence>MLTLIEITDISCNFKRKSRREKVVAEGGKANKKIAIARSTKKFDNNKTGSHTYNSKKPLV</sequence>
<evidence type="ECO:0000313" key="3">
    <source>
        <dbReference type="Proteomes" id="UP000282574"/>
    </source>
</evidence>
<gene>
    <name evidence="2" type="ORF">DSM107010_32450</name>
</gene>
<dbReference type="EMBL" id="RSCK01000025">
    <property type="protein sequence ID" value="RUT11442.1"/>
    <property type="molecule type" value="Genomic_DNA"/>
</dbReference>
<evidence type="ECO:0000313" key="2">
    <source>
        <dbReference type="EMBL" id="RUT11442.1"/>
    </source>
</evidence>
<evidence type="ECO:0000256" key="1">
    <source>
        <dbReference type="SAM" id="MobiDB-lite"/>
    </source>
</evidence>
<accession>A0AB37UJ96</accession>
<keyword evidence="3" id="KW-1185">Reference proteome</keyword>
<feature type="compositionally biased region" description="Polar residues" evidence="1">
    <location>
        <begin position="46"/>
        <end position="60"/>
    </location>
</feature>
<feature type="region of interest" description="Disordered" evidence="1">
    <location>
        <begin position="37"/>
        <end position="60"/>
    </location>
</feature>
<dbReference type="AlphaFoldDB" id="A0AB37UJ96"/>
<proteinExistence type="predicted"/>
<name>A0AB37UJ96_9CYAN</name>
<reference evidence="2 3" key="1">
    <citation type="journal article" date="2019" name="Genome Biol. Evol.">
        <title>Day and night: Metabolic profiles and evolutionary relationships of six axenic non-marine cyanobacteria.</title>
        <authorList>
            <person name="Will S.E."/>
            <person name="Henke P."/>
            <person name="Boedeker C."/>
            <person name="Huang S."/>
            <person name="Brinkmann H."/>
            <person name="Rohde M."/>
            <person name="Jarek M."/>
            <person name="Friedl T."/>
            <person name="Seufert S."/>
            <person name="Schumacher M."/>
            <person name="Overmann J."/>
            <person name="Neumann-Schaal M."/>
            <person name="Petersen J."/>
        </authorList>
    </citation>
    <scope>NUCLEOTIDE SEQUENCE [LARGE SCALE GENOMIC DNA]</scope>
    <source>
        <strain evidence="2 3">SAG 39.79</strain>
    </source>
</reference>
<organism evidence="2 3">
    <name type="scientific">Chroococcidiopsis cubana SAG 39.79</name>
    <dbReference type="NCBI Taxonomy" id="388085"/>
    <lineage>
        <taxon>Bacteria</taxon>
        <taxon>Bacillati</taxon>
        <taxon>Cyanobacteriota</taxon>
        <taxon>Cyanophyceae</taxon>
        <taxon>Chroococcidiopsidales</taxon>
        <taxon>Chroococcidiopsidaceae</taxon>
        <taxon>Chroococcidiopsis</taxon>
    </lineage>
</organism>
<dbReference type="Proteomes" id="UP000282574">
    <property type="component" value="Unassembled WGS sequence"/>
</dbReference>
<protein>
    <submittedName>
        <fullName evidence="2">Uncharacterized protein</fullName>
    </submittedName>
</protein>